<accession>A0ABU8FMQ7</accession>
<organism evidence="1 2">
    <name type="scientific">Bacillus bruguierae</name>
    <dbReference type="NCBI Taxonomy" id="3127667"/>
    <lineage>
        <taxon>Bacteria</taxon>
        <taxon>Bacillati</taxon>
        <taxon>Bacillota</taxon>
        <taxon>Bacilli</taxon>
        <taxon>Bacillales</taxon>
        <taxon>Bacillaceae</taxon>
        <taxon>Bacillus</taxon>
    </lineage>
</organism>
<protein>
    <submittedName>
        <fullName evidence="1">Uncharacterized protein</fullName>
    </submittedName>
</protein>
<dbReference type="RefSeq" id="WP_090919933.1">
    <property type="nucleotide sequence ID" value="NZ_JBAWSX010000020.1"/>
</dbReference>
<reference evidence="1 2" key="1">
    <citation type="submission" date="2024-01" db="EMBL/GenBank/DDBJ databases">
        <title>Seven novel Bacillus-like species.</title>
        <authorList>
            <person name="Liu G."/>
        </authorList>
    </citation>
    <scope>NUCLEOTIDE SEQUENCE [LARGE SCALE GENOMIC DNA]</scope>
    <source>
        <strain evidence="1 2">FJAT-51639</strain>
    </source>
</reference>
<evidence type="ECO:0000313" key="1">
    <source>
        <dbReference type="EMBL" id="MEI4803962.1"/>
    </source>
</evidence>
<dbReference type="Proteomes" id="UP001372526">
    <property type="component" value="Unassembled WGS sequence"/>
</dbReference>
<sequence>MPGVDEGIGKPNLRTSVWTDSNKYGPGATTVDITLSDAYGDVNWSYTAALERYANGSWTATDLTSGSFYNNVSKSFNITDNLPGLYRVRVYLSPGSYQNITYSFNIYR</sequence>
<proteinExistence type="predicted"/>
<dbReference type="EMBL" id="JBAWSX010000020">
    <property type="protein sequence ID" value="MEI4803962.1"/>
    <property type="molecule type" value="Genomic_DNA"/>
</dbReference>
<evidence type="ECO:0000313" key="2">
    <source>
        <dbReference type="Proteomes" id="UP001372526"/>
    </source>
</evidence>
<name>A0ABU8FMQ7_9BACI</name>
<gene>
    <name evidence="1" type="ORF">WAZ07_22620</name>
</gene>
<comment type="caution">
    <text evidence="1">The sequence shown here is derived from an EMBL/GenBank/DDBJ whole genome shotgun (WGS) entry which is preliminary data.</text>
</comment>
<keyword evidence="2" id="KW-1185">Reference proteome</keyword>